<sequence>MLYEVMQKKKKNLSPCVPSSHDCTDGINVLVKTIQNKIIEKGYVTTRVVVPEKILPMVNLI</sequence>
<accession>A0ABX4FK59</accession>
<comment type="caution">
    <text evidence="2">The sequence shown here is derived from an EMBL/GenBank/DDBJ whole genome shotgun (WGS) entry which is preliminary data.</text>
</comment>
<dbReference type="EMBL" id="NLFK01000013">
    <property type="protein sequence ID" value="OZN24162.1"/>
    <property type="molecule type" value="Genomic_DNA"/>
</dbReference>
<proteinExistence type="predicted"/>
<evidence type="ECO:0000259" key="1">
    <source>
        <dbReference type="Pfam" id="PF08479"/>
    </source>
</evidence>
<protein>
    <recommendedName>
        <fullName evidence="1">Polypeptide-transport-associated ShlB-type domain-containing protein</fullName>
    </recommendedName>
</protein>
<keyword evidence="3" id="KW-1185">Reference proteome</keyword>
<name>A0ABX4FK59_9PAST</name>
<evidence type="ECO:0000313" key="3">
    <source>
        <dbReference type="Proteomes" id="UP000215738"/>
    </source>
</evidence>
<organism evidence="2 3">
    <name type="scientific">Actinobacillus seminis</name>
    <dbReference type="NCBI Taxonomy" id="722"/>
    <lineage>
        <taxon>Bacteria</taxon>
        <taxon>Pseudomonadati</taxon>
        <taxon>Pseudomonadota</taxon>
        <taxon>Gammaproteobacteria</taxon>
        <taxon>Pasteurellales</taxon>
        <taxon>Pasteurellaceae</taxon>
        <taxon>Actinobacillus</taxon>
    </lineage>
</organism>
<reference evidence="2 3" key="1">
    <citation type="submission" date="2017-07" db="EMBL/GenBank/DDBJ databases">
        <title>Virulence factors identified in Actinobacillus seminis.</title>
        <authorList>
            <person name="Negrete-Abascal E."/>
            <person name="Vaca-Pacheco S."/>
            <person name="Montes-Garcia F."/>
            <person name="Leyto-Gil A.M."/>
            <person name="Fragoso-Garcia E."/>
            <person name="Carvente-Garcia R."/>
            <person name="Perez-Agueros S."/>
            <person name="Castelan-Sanchez H.G."/>
            <person name="Garcia-Molina A."/>
            <person name="Villamar T.E."/>
            <person name="Vazquez-Cruz C."/>
        </authorList>
    </citation>
    <scope>NUCLEOTIDE SEQUENCE [LARGE SCALE GENOMIC DNA]</scope>
    <source>
        <strain evidence="2 3">ATCC 15768</strain>
    </source>
</reference>
<feature type="domain" description="Polypeptide-transport-associated ShlB-type" evidence="1">
    <location>
        <begin position="25"/>
        <end position="53"/>
    </location>
</feature>
<dbReference type="Pfam" id="PF08479">
    <property type="entry name" value="POTRA_2"/>
    <property type="match status" value="1"/>
</dbReference>
<evidence type="ECO:0000313" key="2">
    <source>
        <dbReference type="EMBL" id="OZN24162.1"/>
    </source>
</evidence>
<dbReference type="Proteomes" id="UP000215738">
    <property type="component" value="Unassembled WGS sequence"/>
</dbReference>
<dbReference type="InterPro" id="IPR013686">
    <property type="entry name" value="Polypept-transport_assoc_ShlB"/>
</dbReference>
<dbReference type="Gene3D" id="3.10.20.310">
    <property type="entry name" value="membrane protein fhac"/>
    <property type="match status" value="1"/>
</dbReference>
<gene>
    <name evidence="2" type="ORF">CFY87_10740</name>
</gene>